<dbReference type="GO" id="GO:0005737">
    <property type="term" value="C:cytoplasm"/>
    <property type="evidence" value="ECO:0007669"/>
    <property type="project" value="UniProtKB-ARBA"/>
</dbReference>
<dbReference type="AlphaFoldDB" id="A0A2R8BJL3"/>
<keyword evidence="4" id="KW-0411">Iron-sulfur</keyword>
<keyword evidence="7" id="KW-1185">Reference proteome</keyword>
<organism evidence="6 7">
    <name type="scientific">Albidovulum aquaemixtae</name>
    <dbReference type="NCBI Taxonomy" id="1542388"/>
    <lineage>
        <taxon>Bacteria</taxon>
        <taxon>Pseudomonadati</taxon>
        <taxon>Pseudomonadota</taxon>
        <taxon>Alphaproteobacteria</taxon>
        <taxon>Rhodobacterales</taxon>
        <taxon>Paracoccaceae</taxon>
        <taxon>Albidovulum</taxon>
    </lineage>
</organism>
<reference evidence="6 7" key="1">
    <citation type="submission" date="2018-03" db="EMBL/GenBank/DDBJ databases">
        <authorList>
            <person name="Keele B.F."/>
        </authorList>
    </citation>
    <scope>NUCLEOTIDE SEQUENCE [LARGE SCALE GENOMIC DNA]</scope>
    <source>
        <strain evidence="6 7">CECT 8626</strain>
    </source>
</reference>
<keyword evidence="3" id="KW-0408">Iron</keyword>
<dbReference type="Pfam" id="PF09360">
    <property type="entry name" value="zf-CDGSH"/>
    <property type="match status" value="2"/>
</dbReference>
<dbReference type="InterPro" id="IPR042216">
    <property type="entry name" value="MitoNEET_CISD"/>
</dbReference>
<evidence type="ECO:0000313" key="7">
    <source>
        <dbReference type="Proteomes" id="UP000244924"/>
    </source>
</evidence>
<dbReference type="PANTHER" id="PTHR46491:SF3">
    <property type="entry name" value="CDGSH IRON-SULFUR DOMAIN-CONTAINING PROTEIN 3, MITOCHONDRIAL"/>
    <property type="match status" value="1"/>
</dbReference>
<dbReference type="Proteomes" id="UP000244924">
    <property type="component" value="Unassembled WGS sequence"/>
</dbReference>
<evidence type="ECO:0000256" key="1">
    <source>
        <dbReference type="ARBA" id="ARBA00022714"/>
    </source>
</evidence>
<evidence type="ECO:0000256" key="4">
    <source>
        <dbReference type="ARBA" id="ARBA00023014"/>
    </source>
</evidence>
<dbReference type="OrthoDB" id="9795032at2"/>
<dbReference type="SMART" id="SM00704">
    <property type="entry name" value="ZnF_CDGSH"/>
    <property type="match status" value="2"/>
</dbReference>
<protein>
    <recommendedName>
        <fullName evidence="5">Iron-binding zinc finger CDGSH type domain-containing protein</fullName>
    </recommendedName>
</protein>
<name>A0A2R8BJL3_9RHOB</name>
<dbReference type="RefSeq" id="WP_108853662.1">
    <property type="nucleotide sequence ID" value="NZ_OMOQ01000002.1"/>
</dbReference>
<dbReference type="InterPro" id="IPR018967">
    <property type="entry name" value="FeS-contain_CDGSH-typ"/>
</dbReference>
<evidence type="ECO:0000256" key="3">
    <source>
        <dbReference type="ARBA" id="ARBA00023004"/>
    </source>
</evidence>
<evidence type="ECO:0000256" key="2">
    <source>
        <dbReference type="ARBA" id="ARBA00022723"/>
    </source>
</evidence>
<proteinExistence type="predicted"/>
<dbReference type="Gene3D" id="3.40.5.90">
    <property type="entry name" value="CDGSH iron-sulfur domain, mitoNEET-type"/>
    <property type="match status" value="2"/>
</dbReference>
<sequence>MDGEAKFTIEARTNGPLVVKGARSIKGEDGVELEAKRVMVLCRCGQSRNKPFCDNSHEEVGFRSEDDATAAGRDRVIAYEGAEMTVTYNPRICSHAAECSRLAGHVFNSNEKPWVQPDKGTRAELETVIAACPSGALAFEGREHRLPEGRADIEVERNGPYWVLGGTIDAVSPGEGSCLEKFVLCRCGLSGNKPYCDGTHRDKGWKSG</sequence>
<dbReference type="InterPro" id="IPR010693">
    <property type="entry name" value="Divergent_4Fe-4S_mono-cluster"/>
</dbReference>
<feature type="domain" description="Iron-binding zinc finger CDGSH type" evidence="5">
    <location>
        <begin position="26"/>
        <end position="63"/>
    </location>
</feature>
<dbReference type="GO" id="GO:0046872">
    <property type="term" value="F:metal ion binding"/>
    <property type="evidence" value="ECO:0007669"/>
    <property type="project" value="UniProtKB-KW"/>
</dbReference>
<accession>A0A2R8BJL3</accession>
<keyword evidence="1" id="KW-0001">2Fe-2S</keyword>
<dbReference type="PANTHER" id="PTHR46491">
    <property type="entry name" value="CDGSH IRON SULFUR DOMAIN PROTEIN HOMOLOG"/>
    <property type="match status" value="1"/>
</dbReference>
<keyword evidence="2" id="KW-0479">Metal-binding</keyword>
<gene>
    <name evidence="6" type="ORF">DEA8626_02628</name>
</gene>
<dbReference type="InterPro" id="IPR052950">
    <property type="entry name" value="CISD"/>
</dbReference>
<evidence type="ECO:0000259" key="5">
    <source>
        <dbReference type="SMART" id="SM00704"/>
    </source>
</evidence>
<evidence type="ECO:0000313" key="6">
    <source>
        <dbReference type="EMBL" id="SPH23565.1"/>
    </source>
</evidence>
<dbReference type="Pfam" id="PF06902">
    <property type="entry name" value="Fer4_19"/>
    <property type="match status" value="1"/>
</dbReference>
<feature type="domain" description="Iron-binding zinc finger CDGSH type" evidence="5">
    <location>
        <begin position="169"/>
        <end position="206"/>
    </location>
</feature>
<dbReference type="EMBL" id="OMOQ01000002">
    <property type="protein sequence ID" value="SPH23565.1"/>
    <property type="molecule type" value="Genomic_DNA"/>
</dbReference>
<dbReference type="GO" id="GO:0051537">
    <property type="term" value="F:2 iron, 2 sulfur cluster binding"/>
    <property type="evidence" value="ECO:0007669"/>
    <property type="project" value="UniProtKB-KW"/>
</dbReference>